<accession>A0A8D4UW25</accession>
<organism evidence="1 2">
    <name type="scientific">Dialister hominis</name>
    <dbReference type="NCBI Taxonomy" id="2582419"/>
    <lineage>
        <taxon>Bacteria</taxon>
        <taxon>Bacillati</taxon>
        <taxon>Bacillota</taxon>
        <taxon>Negativicutes</taxon>
        <taxon>Veillonellales</taxon>
        <taxon>Veillonellaceae</taxon>
        <taxon>Dialister</taxon>
    </lineage>
</organism>
<dbReference type="EMBL" id="AP019697">
    <property type="protein sequence ID" value="BBK26028.1"/>
    <property type="molecule type" value="Genomic_DNA"/>
</dbReference>
<dbReference type="KEGG" id="dho:Dia5BBH33_19630"/>
<protein>
    <submittedName>
        <fullName evidence="1">Uncharacterized protein</fullName>
    </submittedName>
</protein>
<dbReference type="GeneID" id="92717395"/>
<dbReference type="AlphaFoldDB" id="A0A8D4UW25"/>
<reference evidence="2" key="1">
    <citation type="submission" date="2019-05" db="EMBL/GenBank/DDBJ databases">
        <title>Complete genome sequencing of Dialister sp. strain 5BBH33.</title>
        <authorList>
            <person name="Sakamoto M."/>
            <person name="Murakami T."/>
            <person name="Mori H."/>
        </authorList>
    </citation>
    <scope>NUCLEOTIDE SEQUENCE [LARGE SCALE GENOMIC DNA]</scope>
    <source>
        <strain evidence="2">5BBH33</strain>
    </source>
</reference>
<keyword evidence="2" id="KW-1185">Reference proteome</keyword>
<evidence type="ECO:0000313" key="1">
    <source>
        <dbReference type="EMBL" id="BBK26028.1"/>
    </source>
</evidence>
<name>A0A8D4UW25_9FIRM</name>
<sequence>MEKIIDRENKEAVKALKKDNFYFGYMAARKLEKADYVETISGLRKPEAKKIKAAV</sequence>
<gene>
    <name evidence="1" type="ORF">Dia5BBH33_19630</name>
</gene>
<dbReference type="Proteomes" id="UP000320585">
    <property type="component" value="Chromosome"/>
</dbReference>
<evidence type="ECO:0000313" key="2">
    <source>
        <dbReference type="Proteomes" id="UP000320585"/>
    </source>
</evidence>
<proteinExistence type="predicted"/>
<dbReference type="RefSeq" id="WP_162501800.1">
    <property type="nucleotide sequence ID" value="NZ_AP019697.1"/>
</dbReference>